<organism evidence="10 11">
    <name type="scientific">Lynx pardinus</name>
    <name type="common">Iberian lynx</name>
    <name type="synonym">Felis pardina</name>
    <dbReference type="NCBI Taxonomy" id="191816"/>
    <lineage>
        <taxon>Eukaryota</taxon>
        <taxon>Metazoa</taxon>
        <taxon>Chordata</taxon>
        <taxon>Craniata</taxon>
        <taxon>Vertebrata</taxon>
        <taxon>Euteleostomi</taxon>
        <taxon>Mammalia</taxon>
        <taxon>Eutheria</taxon>
        <taxon>Laurasiatheria</taxon>
        <taxon>Carnivora</taxon>
        <taxon>Feliformia</taxon>
        <taxon>Felidae</taxon>
        <taxon>Felinae</taxon>
        <taxon>Lynx</taxon>
    </lineage>
</organism>
<evidence type="ECO:0000313" key="11">
    <source>
        <dbReference type="Proteomes" id="UP000386466"/>
    </source>
</evidence>
<evidence type="ECO:0000256" key="4">
    <source>
        <dbReference type="ARBA" id="ARBA00022980"/>
    </source>
</evidence>
<dbReference type="AlphaFoldDB" id="A0A485P958"/>
<comment type="similarity">
    <text evidence="2 9">Belongs to the bacterial ribosomal protein bL17 family.</text>
</comment>
<evidence type="ECO:0000256" key="3">
    <source>
        <dbReference type="ARBA" id="ARBA00022946"/>
    </source>
</evidence>
<keyword evidence="4 9" id="KW-0689">Ribosomal protein</keyword>
<dbReference type="Pfam" id="PF01196">
    <property type="entry name" value="Ribosomal_L17"/>
    <property type="match status" value="1"/>
</dbReference>
<dbReference type="GO" id="GO:0006412">
    <property type="term" value="P:translation"/>
    <property type="evidence" value="ECO:0007669"/>
    <property type="project" value="InterPro"/>
</dbReference>
<accession>A0A485P958</accession>
<dbReference type="Proteomes" id="UP000386466">
    <property type="component" value="Unassembled WGS sequence"/>
</dbReference>
<evidence type="ECO:0000313" key="10">
    <source>
        <dbReference type="EMBL" id="VFV40356.1"/>
    </source>
</evidence>
<evidence type="ECO:0000256" key="7">
    <source>
        <dbReference type="ARBA" id="ARBA00035290"/>
    </source>
</evidence>
<evidence type="ECO:0000256" key="6">
    <source>
        <dbReference type="ARBA" id="ARBA00023274"/>
    </source>
</evidence>
<keyword evidence="3" id="KW-0809">Transit peptide</keyword>
<protein>
    <recommendedName>
        <fullName evidence="7">Large ribosomal subunit protein bL17m</fullName>
    </recommendedName>
    <alternativeName>
        <fullName evidence="8">39S ribosomal protein L17, mitochondrial</fullName>
    </alternativeName>
</protein>
<dbReference type="NCBIfam" id="TIGR00059">
    <property type="entry name" value="L17"/>
    <property type="match status" value="1"/>
</dbReference>
<dbReference type="EMBL" id="CAAGRJ010028895">
    <property type="protein sequence ID" value="VFV40356.1"/>
    <property type="molecule type" value="Genomic_DNA"/>
</dbReference>
<evidence type="ECO:0000256" key="8">
    <source>
        <dbReference type="ARBA" id="ARBA00035413"/>
    </source>
</evidence>
<evidence type="ECO:0000256" key="5">
    <source>
        <dbReference type="ARBA" id="ARBA00023128"/>
    </source>
</evidence>
<evidence type="ECO:0000256" key="2">
    <source>
        <dbReference type="ARBA" id="ARBA00008777"/>
    </source>
</evidence>
<dbReference type="FunFam" id="3.90.1030.10:FF:000007">
    <property type="entry name" value="39S ribosomal protein L17, mitochondrial"/>
    <property type="match status" value="1"/>
</dbReference>
<keyword evidence="11" id="KW-1185">Reference proteome</keyword>
<proteinExistence type="inferred from homology"/>
<dbReference type="GO" id="GO:0005762">
    <property type="term" value="C:mitochondrial large ribosomal subunit"/>
    <property type="evidence" value="ECO:0007669"/>
    <property type="project" value="TreeGrafter"/>
</dbReference>
<dbReference type="PANTHER" id="PTHR14413:SF16">
    <property type="entry name" value="LARGE RIBOSOMAL SUBUNIT PROTEIN BL17M"/>
    <property type="match status" value="1"/>
</dbReference>
<dbReference type="InterPro" id="IPR036373">
    <property type="entry name" value="Ribosomal_bL17_sf"/>
</dbReference>
<name>A0A485P958_LYNPA</name>
<dbReference type="SUPFAM" id="SSF64263">
    <property type="entry name" value="Prokaryotic ribosomal protein L17"/>
    <property type="match status" value="1"/>
</dbReference>
<dbReference type="GO" id="GO:0003735">
    <property type="term" value="F:structural constituent of ribosome"/>
    <property type="evidence" value="ECO:0007669"/>
    <property type="project" value="InterPro"/>
</dbReference>
<gene>
    <name evidence="10" type="ORF">LYPA_23C019381</name>
</gene>
<reference evidence="10 11" key="1">
    <citation type="submission" date="2019-01" db="EMBL/GenBank/DDBJ databases">
        <authorList>
            <person name="Alioto T."/>
            <person name="Alioto T."/>
        </authorList>
    </citation>
    <scope>NUCLEOTIDE SEQUENCE [LARGE SCALE GENOMIC DNA]</scope>
</reference>
<dbReference type="Gene3D" id="3.90.1030.10">
    <property type="entry name" value="Ribosomal protein L17"/>
    <property type="match status" value="1"/>
</dbReference>
<dbReference type="InterPro" id="IPR000456">
    <property type="entry name" value="Ribosomal_bL17"/>
</dbReference>
<keyword evidence="5" id="KW-0496">Mitochondrion</keyword>
<keyword evidence="6 9" id="KW-0687">Ribonucleoprotein</keyword>
<evidence type="ECO:0000256" key="9">
    <source>
        <dbReference type="RuleBase" id="RU000660"/>
    </source>
</evidence>
<sequence length="201" mass="22755">MRPLKPVSPQLLSSNFQFRPPKGGDKLGIMRLSVAAAVSHGRVFRRLGLGPESRIHLLRNLLTGLVRHERIEAPWARVDEMRGYAEKLIDYGKLGDTNEQAMRMADFWLTEKDLIPKLFQVLAPRYQGQNGGYTRMLQIPNRSKQDRAKMAVIEYKGNCLPPLPLPRRDSNLTLLNQLLQGLRQDQKASVHSSHTAQTPGI</sequence>
<evidence type="ECO:0000256" key="1">
    <source>
        <dbReference type="ARBA" id="ARBA00004173"/>
    </source>
</evidence>
<comment type="subcellular location">
    <subcellularLocation>
        <location evidence="1">Mitochondrion</location>
    </subcellularLocation>
</comment>
<dbReference type="PANTHER" id="PTHR14413">
    <property type="entry name" value="RIBOSOMAL PROTEIN L17"/>
    <property type="match status" value="1"/>
</dbReference>